<accession>A0A671P9C4</accession>
<evidence type="ECO:0008006" key="4">
    <source>
        <dbReference type="Google" id="ProtNLM"/>
    </source>
</evidence>
<evidence type="ECO:0000256" key="1">
    <source>
        <dbReference type="ARBA" id="ARBA00022734"/>
    </source>
</evidence>
<evidence type="ECO:0000313" key="3">
    <source>
        <dbReference type="Proteomes" id="UP000472260"/>
    </source>
</evidence>
<keyword evidence="1" id="KW-0430">Lectin</keyword>
<dbReference type="GO" id="GO:0030246">
    <property type="term" value="F:carbohydrate binding"/>
    <property type="evidence" value="ECO:0007669"/>
    <property type="project" value="UniProtKB-KW"/>
</dbReference>
<dbReference type="Gene3D" id="3.10.100.10">
    <property type="entry name" value="Mannose-Binding Protein A, subunit A"/>
    <property type="match status" value="1"/>
</dbReference>
<reference evidence="2" key="1">
    <citation type="submission" date="2025-08" db="UniProtKB">
        <authorList>
            <consortium name="Ensembl"/>
        </authorList>
    </citation>
    <scope>IDENTIFICATION</scope>
</reference>
<proteinExistence type="predicted"/>
<name>A0A671P9C4_9TELE</name>
<evidence type="ECO:0000313" key="2">
    <source>
        <dbReference type="Ensembl" id="ENSSANP00000054524.1"/>
    </source>
</evidence>
<dbReference type="InterPro" id="IPR016187">
    <property type="entry name" value="CTDL_fold"/>
</dbReference>
<keyword evidence="3" id="KW-1185">Reference proteome</keyword>
<dbReference type="InterPro" id="IPR016186">
    <property type="entry name" value="C-type_lectin-like/link_sf"/>
</dbReference>
<reference evidence="2" key="2">
    <citation type="submission" date="2025-09" db="UniProtKB">
        <authorList>
            <consortium name="Ensembl"/>
        </authorList>
    </citation>
    <scope>IDENTIFICATION</scope>
</reference>
<dbReference type="Ensembl" id="ENSSANT00000057999.1">
    <property type="protein sequence ID" value="ENSSANP00000054524.1"/>
    <property type="gene ID" value="ENSSANG00000027293.1"/>
</dbReference>
<dbReference type="PANTHER" id="PTHR22799">
    <property type="entry name" value="TETRANECTIN-RELATED"/>
    <property type="match status" value="1"/>
</dbReference>
<dbReference type="GO" id="GO:0005615">
    <property type="term" value="C:extracellular space"/>
    <property type="evidence" value="ECO:0007669"/>
    <property type="project" value="TreeGrafter"/>
</dbReference>
<dbReference type="AlphaFoldDB" id="A0A671P9C4"/>
<dbReference type="InterPro" id="IPR051663">
    <property type="entry name" value="CLec_Tetranectin-domain"/>
</dbReference>
<organism evidence="2 3">
    <name type="scientific">Sinocyclocheilus anshuiensis</name>
    <dbReference type="NCBI Taxonomy" id="1608454"/>
    <lineage>
        <taxon>Eukaryota</taxon>
        <taxon>Metazoa</taxon>
        <taxon>Chordata</taxon>
        <taxon>Craniata</taxon>
        <taxon>Vertebrata</taxon>
        <taxon>Euteleostomi</taxon>
        <taxon>Actinopterygii</taxon>
        <taxon>Neopterygii</taxon>
        <taxon>Teleostei</taxon>
        <taxon>Ostariophysi</taxon>
        <taxon>Cypriniformes</taxon>
        <taxon>Cyprinidae</taxon>
        <taxon>Cyprininae</taxon>
        <taxon>Sinocyclocheilus</taxon>
    </lineage>
</organism>
<protein>
    <recommendedName>
        <fullName evidence="4">C-type lectin domain-containing protein</fullName>
    </recommendedName>
</protein>
<dbReference type="Proteomes" id="UP000472260">
    <property type="component" value="Unassembled WGS sequence"/>
</dbReference>
<dbReference type="GO" id="GO:0030282">
    <property type="term" value="P:bone mineralization"/>
    <property type="evidence" value="ECO:0007669"/>
    <property type="project" value="TreeGrafter"/>
</dbReference>
<sequence>MCLCSPPVCLKGTKIPGNVKYFLVDTVKKRYHTANEDCIAKGGILSTPLSSYENMHYDYVRQSIGPAAEMMLGINDMQTEGVWRDQWLDENCREETSAVSQFKDRILRRTGPSKDAPSLALAEFPDCASRCSRLKGHMINFSFLFGVLQALGA</sequence>
<dbReference type="PANTHER" id="PTHR22799:SF3">
    <property type="entry name" value="TETRANECTIN"/>
    <property type="match status" value="1"/>
</dbReference>
<dbReference type="SUPFAM" id="SSF56436">
    <property type="entry name" value="C-type lectin-like"/>
    <property type="match status" value="1"/>
</dbReference>